<reference evidence="1 2" key="1">
    <citation type="journal article" date="2021" name="Sci. Rep.">
        <title>The genome of the diatom Chaetoceros tenuissimus carries an ancient integrated fragment of an extant virus.</title>
        <authorList>
            <person name="Hongo Y."/>
            <person name="Kimura K."/>
            <person name="Takaki Y."/>
            <person name="Yoshida Y."/>
            <person name="Baba S."/>
            <person name="Kobayashi G."/>
            <person name="Nagasaki K."/>
            <person name="Hano T."/>
            <person name="Tomaru Y."/>
        </authorList>
    </citation>
    <scope>NUCLEOTIDE SEQUENCE [LARGE SCALE GENOMIC DNA]</scope>
    <source>
        <strain evidence="1 2">NIES-3715</strain>
    </source>
</reference>
<dbReference type="InterPro" id="IPR032710">
    <property type="entry name" value="NTF2-like_dom_sf"/>
</dbReference>
<evidence type="ECO:0000313" key="2">
    <source>
        <dbReference type="Proteomes" id="UP001054902"/>
    </source>
</evidence>
<comment type="caution">
    <text evidence="1">The sequence shown here is derived from an EMBL/GenBank/DDBJ whole genome shotgun (WGS) entry which is preliminary data.</text>
</comment>
<proteinExistence type="predicted"/>
<name>A0AAD3CEF2_9STRA</name>
<evidence type="ECO:0000313" key="1">
    <source>
        <dbReference type="EMBL" id="GFH44113.1"/>
    </source>
</evidence>
<dbReference type="Proteomes" id="UP001054902">
    <property type="component" value="Unassembled WGS sequence"/>
</dbReference>
<dbReference type="Gene3D" id="3.10.450.50">
    <property type="match status" value="1"/>
</dbReference>
<keyword evidence="2" id="KW-1185">Reference proteome</keyword>
<evidence type="ECO:0008006" key="3">
    <source>
        <dbReference type="Google" id="ProtNLM"/>
    </source>
</evidence>
<accession>A0AAD3CEF2</accession>
<dbReference type="AlphaFoldDB" id="A0AAD3CEF2"/>
<sequence length="166" mass="18494">MLDSKAQIENPQAEVSPTKTCKEDNLDAAALKNAKEVIEVLDSAGDWATIESLVAKDATFTCQAEALADVKTVKEWYDWMVNFKGNIAPDGRCTIKSIAWDATNRKCLFYAVYHATHTGDGGPMPATNKHTDTDYVYEVVMNDEDKVASMTKIWNDMYCLKELGWA</sequence>
<dbReference type="SUPFAM" id="SSF54427">
    <property type="entry name" value="NTF2-like"/>
    <property type="match status" value="1"/>
</dbReference>
<dbReference type="EMBL" id="BLLK01000019">
    <property type="protein sequence ID" value="GFH44113.1"/>
    <property type="molecule type" value="Genomic_DNA"/>
</dbReference>
<gene>
    <name evidence="1" type="ORF">CTEN210_00587</name>
</gene>
<organism evidence="1 2">
    <name type="scientific">Chaetoceros tenuissimus</name>
    <dbReference type="NCBI Taxonomy" id="426638"/>
    <lineage>
        <taxon>Eukaryota</taxon>
        <taxon>Sar</taxon>
        <taxon>Stramenopiles</taxon>
        <taxon>Ochrophyta</taxon>
        <taxon>Bacillariophyta</taxon>
        <taxon>Coscinodiscophyceae</taxon>
        <taxon>Chaetocerotophycidae</taxon>
        <taxon>Chaetocerotales</taxon>
        <taxon>Chaetocerotaceae</taxon>
        <taxon>Chaetoceros</taxon>
    </lineage>
</organism>
<protein>
    <recommendedName>
        <fullName evidence="3">SnoaL-like domain-containing protein</fullName>
    </recommendedName>
</protein>